<protein>
    <submittedName>
        <fullName evidence="1">Uncharacterized protein</fullName>
    </submittedName>
</protein>
<evidence type="ECO:0000313" key="1">
    <source>
        <dbReference type="EMBL" id="THU63030.1"/>
    </source>
</evidence>
<keyword evidence="2" id="KW-1185">Reference proteome</keyword>
<accession>A0A4S8JLS3</accession>
<reference evidence="1 2" key="1">
    <citation type="journal article" date="2019" name="Nat. Plants">
        <title>Genome sequencing of Musa balbisiana reveals subgenome evolution and function divergence in polyploid bananas.</title>
        <authorList>
            <person name="Yao X."/>
        </authorList>
    </citation>
    <scope>NUCLEOTIDE SEQUENCE [LARGE SCALE GENOMIC DNA]</scope>
    <source>
        <strain evidence="2">cv. DH-PKW</strain>
        <tissue evidence="1">Leaves</tissue>
    </source>
</reference>
<proteinExistence type="predicted"/>
<dbReference type="Proteomes" id="UP000317650">
    <property type="component" value="Chromosome 1"/>
</dbReference>
<evidence type="ECO:0000313" key="2">
    <source>
        <dbReference type="Proteomes" id="UP000317650"/>
    </source>
</evidence>
<name>A0A4S8JLS3_MUSBA</name>
<sequence length="84" mass="9467">MDIDQGFCLKVPALSYILVLVAVSYKEDKLEAHGSQLSHTSWVLVAVSYKEDKLEAHVLEIHCAFIAIEVGLVFHVYKLISEHK</sequence>
<dbReference type="EMBL" id="PYDT01000004">
    <property type="protein sequence ID" value="THU63030.1"/>
    <property type="molecule type" value="Genomic_DNA"/>
</dbReference>
<dbReference type="AlphaFoldDB" id="A0A4S8JLS3"/>
<comment type="caution">
    <text evidence="1">The sequence shown here is derived from an EMBL/GenBank/DDBJ whole genome shotgun (WGS) entry which is preliminary data.</text>
</comment>
<gene>
    <name evidence="1" type="ORF">C4D60_Mb01t11420</name>
</gene>
<organism evidence="1 2">
    <name type="scientific">Musa balbisiana</name>
    <name type="common">Banana</name>
    <dbReference type="NCBI Taxonomy" id="52838"/>
    <lineage>
        <taxon>Eukaryota</taxon>
        <taxon>Viridiplantae</taxon>
        <taxon>Streptophyta</taxon>
        <taxon>Embryophyta</taxon>
        <taxon>Tracheophyta</taxon>
        <taxon>Spermatophyta</taxon>
        <taxon>Magnoliopsida</taxon>
        <taxon>Liliopsida</taxon>
        <taxon>Zingiberales</taxon>
        <taxon>Musaceae</taxon>
        <taxon>Musa</taxon>
    </lineage>
</organism>